<evidence type="ECO:0000313" key="2">
    <source>
        <dbReference type="EMBL" id="GIG12519.1"/>
    </source>
</evidence>
<reference evidence="2" key="1">
    <citation type="submission" date="2021-01" db="EMBL/GenBank/DDBJ databases">
        <title>Whole genome shotgun sequence of Catellatospora methionotrophica NBRC 14553.</title>
        <authorList>
            <person name="Komaki H."/>
            <person name="Tamura T."/>
        </authorList>
    </citation>
    <scope>NUCLEOTIDE SEQUENCE</scope>
    <source>
        <strain evidence="2">NBRC 14553</strain>
    </source>
</reference>
<dbReference type="AlphaFoldDB" id="A0A8J3LBA8"/>
<keyword evidence="1" id="KW-0812">Transmembrane</keyword>
<keyword evidence="3" id="KW-1185">Reference proteome</keyword>
<accession>A0A8J3LBA8</accession>
<dbReference type="Gene3D" id="2.50.20.20">
    <property type="match status" value="1"/>
</dbReference>
<feature type="transmembrane region" description="Helical" evidence="1">
    <location>
        <begin position="45"/>
        <end position="65"/>
    </location>
</feature>
<keyword evidence="1" id="KW-1133">Transmembrane helix</keyword>
<sequence length="287" mass="30184">MIPLYDIDEQLSHGMRELAATGPESTPPTGLLLARGQRARRRRTALTATSLALVAVGAVTGVAVANRPAAPAVTADPTWVSAPGTSPELELVAAITNSQNISFRLRTTAGSRGNGGKVEASANPGSGVTVTAFDPATANGYLRGGGPVPFEMRLVDGVRYDNYGRGWRQHMGRHRTLATDSDELRGQLSLTADAGQLLKALREGEARVTKTGAATYRFESTRPVTGGTAKLVGDITVGGDKRIARIAYDWALTDRSGHVSGNTAVLEYSGYGEPVIVERPAHAELVP</sequence>
<evidence type="ECO:0000313" key="3">
    <source>
        <dbReference type="Proteomes" id="UP000660339"/>
    </source>
</evidence>
<name>A0A8J3LBA8_9ACTN</name>
<organism evidence="2 3">
    <name type="scientific">Catellatospora methionotrophica</name>
    <dbReference type="NCBI Taxonomy" id="121620"/>
    <lineage>
        <taxon>Bacteria</taxon>
        <taxon>Bacillati</taxon>
        <taxon>Actinomycetota</taxon>
        <taxon>Actinomycetes</taxon>
        <taxon>Micromonosporales</taxon>
        <taxon>Micromonosporaceae</taxon>
        <taxon>Catellatospora</taxon>
    </lineage>
</organism>
<dbReference type="Proteomes" id="UP000660339">
    <property type="component" value="Unassembled WGS sequence"/>
</dbReference>
<comment type="caution">
    <text evidence="2">The sequence shown here is derived from an EMBL/GenBank/DDBJ whole genome shotgun (WGS) entry which is preliminary data.</text>
</comment>
<evidence type="ECO:0000256" key="1">
    <source>
        <dbReference type="SAM" id="Phobius"/>
    </source>
</evidence>
<gene>
    <name evidence="2" type="ORF">Cme02nite_08510</name>
</gene>
<dbReference type="EMBL" id="BONJ01000001">
    <property type="protein sequence ID" value="GIG12519.1"/>
    <property type="molecule type" value="Genomic_DNA"/>
</dbReference>
<evidence type="ECO:0008006" key="4">
    <source>
        <dbReference type="Google" id="ProtNLM"/>
    </source>
</evidence>
<protein>
    <recommendedName>
        <fullName evidence="4">Lipoprotein</fullName>
    </recommendedName>
</protein>
<dbReference type="RefSeq" id="WP_166385047.1">
    <property type="nucleotide sequence ID" value="NZ_BAAATT010000033.1"/>
</dbReference>
<proteinExistence type="predicted"/>
<keyword evidence="1" id="KW-0472">Membrane</keyword>